<reference evidence="1" key="1">
    <citation type="submission" date="2023-08" db="EMBL/GenBank/DDBJ databases">
        <title>A de novo genome assembly of Solanum verrucosum Schlechtendal, a Mexican diploid species geographically isolated from the other diploid A-genome species in potato relatives.</title>
        <authorList>
            <person name="Hosaka K."/>
        </authorList>
    </citation>
    <scope>NUCLEOTIDE SEQUENCE</scope>
    <source>
        <tissue evidence="1">Young leaves</tissue>
    </source>
</reference>
<sequence>MRDKFPQLFDDSDTTLPLL</sequence>
<keyword evidence="2" id="KW-1185">Reference proteome</keyword>
<protein>
    <submittedName>
        <fullName evidence="1">Uncharacterized protein</fullName>
    </submittedName>
</protein>
<dbReference type="AlphaFoldDB" id="A0AAF0U937"/>
<proteinExistence type="predicted"/>
<name>A0AAF0U937_SOLVR</name>
<evidence type="ECO:0000313" key="2">
    <source>
        <dbReference type="Proteomes" id="UP001234989"/>
    </source>
</evidence>
<organism evidence="1 2">
    <name type="scientific">Solanum verrucosum</name>
    <dbReference type="NCBI Taxonomy" id="315347"/>
    <lineage>
        <taxon>Eukaryota</taxon>
        <taxon>Viridiplantae</taxon>
        <taxon>Streptophyta</taxon>
        <taxon>Embryophyta</taxon>
        <taxon>Tracheophyta</taxon>
        <taxon>Spermatophyta</taxon>
        <taxon>Magnoliopsida</taxon>
        <taxon>eudicotyledons</taxon>
        <taxon>Gunneridae</taxon>
        <taxon>Pentapetalae</taxon>
        <taxon>asterids</taxon>
        <taxon>lamiids</taxon>
        <taxon>Solanales</taxon>
        <taxon>Solanaceae</taxon>
        <taxon>Solanoideae</taxon>
        <taxon>Solaneae</taxon>
        <taxon>Solanum</taxon>
    </lineage>
</organism>
<evidence type="ECO:0000313" key="1">
    <source>
        <dbReference type="EMBL" id="WMV41635.1"/>
    </source>
</evidence>
<accession>A0AAF0U937</accession>
<dbReference type="Proteomes" id="UP001234989">
    <property type="component" value="Chromosome 8"/>
</dbReference>
<gene>
    <name evidence="1" type="ORF">MTR67_035020</name>
</gene>
<dbReference type="EMBL" id="CP133619">
    <property type="protein sequence ID" value="WMV41635.1"/>
    <property type="molecule type" value="Genomic_DNA"/>
</dbReference>